<dbReference type="PANTHER" id="PTHR42878:SF15">
    <property type="entry name" value="BACTERIOPHYTOCHROME"/>
    <property type="match status" value="1"/>
</dbReference>
<dbReference type="EMBL" id="JAXGFO010000014">
    <property type="protein sequence ID" value="MEG3157121.1"/>
    <property type="molecule type" value="Genomic_DNA"/>
</dbReference>
<evidence type="ECO:0000256" key="4">
    <source>
        <dbReference type="ARBA" id="ARBA00022679"/>
    </source>
</evidence>
<dbReference type="Pfam" id="PF02518">
    <property type="entry name" value="HATPase_c"/>
    <property type="match status" value="1"/>
</dbReference>
<proteinExistence type="predicted"/>
<reference evidence="7 8" key="1">
    <citation type="journal article" date="2017" name="Curr. Microbiol.">
        <title>Lysobacter zhanggongensis sp. nov. Isolated from a Pit Mud.</title>
        <authorList>
            <person name="Zhang X.F."/>
            <person name="Wang H.H."/>
            <person name="Sun X.Y."/>
            <person name="Pan C.M."/>
        </authorList>
    </citation>
    <scope>NUCLEOTIDE SEQUENCE [LARGE SCALE GENOMIC DNA]</scope>
    <source>
        <strain evidence="7 8">ZGLJ7-1</strain>
    </source>
</reference>
<keyword evidence="4" id="KW-0808">Transferase</keyword>
<protein>
    <recommendedName>
        <fullName evidence="2">histidine kinase</fullName>
        <ecNumber evidence="2">2.7.13.3</ecNumber>
    </recommendedName>
</protein>
<keyword evidence="5 7" id="KW-0418">Kinase</keyword>
<dbReference type="InterPro" id="IPR003661">
    <property type="entry name" value="HisK_dim/P_dom"/>
</dbReference>
<dbReference type="EC" id="2.7.13.3" evidence="2"/>
<dbReference type="GO" id="GO:0016301">
    <property type="term" value="F:kinase activity"/>
    <property type="evidence" value="ECO:0007669"/>
    <property type="project" value="UniProtKB-KW"/>
</dbReference>
<accession>A0ABU7YNL4</accession>
<dbReference type="PRINTS" id="PR00344">
    <property type="entry name" value="BCTRLSENSOR"/>
</dbReference>
<dbReference type="PROSITE" id="PS50109">
    <property type="entry name" value="HIS_KIN"/>
    <property type="match status" value="1"/>
</dbReference>
<keyword evidence="8" id="KW-1185">Reference proteome</keyword>
<dbReference type="InterPro" id="IPR036890">
    <property type="entry name" value="HATPase_C_sf"/>
</dbReference>
<dbReference type="RefSeq" id="WP_412699369.1">
    <property type="nucleotide sequence ID" value="NZ_JAXGFO010000014.1"/>
</dbReference>
<evidence type="ECO:0000256" key="5">
    <source>
        <dbReference type="ARBA" id="ARBA00022777"/>
    </source>
</evidence>
<dbReference type="Gene3D" id="1.10.287.130">
    <property type="match status" value="1"/>
</dbReference>
<dbReference type="Gene3D" id="3.30.565.10">
    <property type="entry name" value="Histidine kinase-like ATPase, C-terminal domain"/>
    <property type="match status" value="1"/>
</dbReference>
<dbReference type="SMART" id="SM00388">
    <property type="entry name" value="HisKA"/>
    <property type="match status" value="1"/>
</dbReference>
<comment type="catalytic activity">
    <reaction evidence="1">
        <text>ATP + protein L-histidine = ADP + protein N-phospho-L-histidine.</text>
        <dbReference type="EC" id="2.7.13.3"/>
    </reaction>
</comment>
<sequence length="389" mass="41667">MLDGLSEFIAANNTLIVDECEAFARTLGPAAEDLDRDALRDHISEILVAIAADMKVPQTEWQRSEKSKGHSAVASGLSAPAAETHGALRAASGFDINQTAAEYRALRASVIRLWLGTSPTLGPPQVEQLTRFNEAMDQALAETLLQFANAAAASRNLFLAVLSHELRTPLSTIVGSAETLLLVANQHPPLRDASNRILRGGRRIESILDDLLDFVHSGSEGGIRVNPADARMDEICRRIAREVEIAFPDSCIEITRAGDMAGCWDAQRVSQALSNLMSNAIKYGAADTPVRITLDGTGATEVVVRVHNEGAQIPPDTLESLFQPLVRGHAGDPTGTSLGLGLFVVREIASAHGGSVDVESSTSSTTFSFRLPRSAGTTRATAIRRMRRT</sequence>
<dbReference type="Pfam" id="PF00512">
    <property type="entry name" value="HisKA"/>
    <property type="match status" value="1"/>
</dbReference>
<evidence type="ECO:0000259" key="6">
    <source>
        <dbReference type="PROSITE" id="PS50109"/>
    </source>
</evidence>
<dbReference type="InterPro" id="IPR005467">
    <property type="entry name" value="His_kinase_dom"/>
</dbReference>
<evidence type="ECO:0000313" key="7">
    <source>
        <dbReference type="EMBL" id="MEG3157121.1"/>
    </source>
</evidence>
<name>A0ABU7YNL4_9GAMM</name>
<comment type="caution">
    <text evidence="7">The sequence shown here is derived from an EMBL/GenBank/DDBJ whole genome shotgun (WGS) entry which is preliminary data.</text>
</comment>
<dbReference type="Proteomes" id="UP001334501">
    <property type="component" value="Unassembled WGS sequence"/>
</dbReference>
<evidence type="ECO:0000256" key="3">
    <source>
        <dbReference type="ARBA" id="ARBA00022553"/>
    </source>
</evidence>
<gene>
    <name evidence="7" type="ORF">SNE33_04305</name>
</gene>
<organism evidence="7 8">
    <name type="scientific">Lysobacter zhanggongensis</name>
    <dbReference type="NCBI Taxonomy" id="1774951"/>
    <lineage>
        <taxon>Bacteria</taxon>
        <taxon>Pseudomonadati</taxon>
        <taxon>Pseudomonadota</taxon>
        <taxon>Gammaproteobacteria</taxon>
        <taxon>Lysobacterales</taxon>
        <taxon>Lysobacteraceae</taxon>
        <taxon>Lysobacter</taxon>
    </lineage>
</organism>
<dbReference type="SUPFAM" id="SSF47384">
    <property type="entry name" value="Homodimeric domain of signal transducing histidine kinase"/>
    <property type="match status" value="1"/>
</dbReference>
<dbReference type="InterPro" id="IPR003594">
    <property type="entry name" value="HATPase_dom"/>
</dbReference>
<dbReference type="InterPro" id="IPR050351">
    <property type="entry name" value="BphY/WalK/GraS-like"/>
</dbReference>
<feature type="domain" description="Histidine kinase" evidence="6">
    <location>
        <begin position="161"/>
        <end position="375"/>
    </location>
</feature>
<evidence type="ECO:0000256" key="1">
    <source>
        <dbReference type="ARBA" id="ARBA00000085"/>
    </source>
</evidence>
<dbReference type="CDD" id="cd00075">
    <property type="entry name" value="HATPase"/>
    <property type="match status" value="1"/>
</dbReference>
<dbReference type="InterPro" id="IPR036097">
    <property type="entry name" value="HisK_dim/P_sf"/>
</dbReference>
<dbReference type="PANTHER" id="PTHR42878">
    <property type="entry name" value="TWO-COMPONENT HISTIDINE KINASE"/>
    <property type="match status" value="1"/>
</dbReference>
<dbReference type="CDD" id="cd00082">
    <property type="entry name" value="HisKA"/>
    <property type="match status" value="1"/>
</dbReference>
<dbReference type="SMART" id="SM00387">
    <property type="entry name" value="HATPase_c"/>
    <property type="match status" value="1"/>
</dbReference>
<evidence type="ECO:0000256" key="2">
    <source>
        <dbReference type="ARBA" id="ARBA00012438"/>
    </source>
</evidence>
<evidence type="ECO:0000313" key="8">
    <source>
        <dbReference type="Proteomes" id="UP001334501"/>
    </source>
</evidence>
<keyword evidence="3" id="KW-0597">Phosphoprotein</keyword>
<dbReference type="InterPro" id="IPR004358">
    <property type="entry name" value="Sig_transdc_His_kin-like_C"/>
</dbReference>
<dbReference type="SUPFAM" id="SSF55874">
    <property type="entry name" value="ATPase domain of HSP90 chaperone/DNA topoisomerase II/histidine kinase"/>
    <property type="match status" value="1"/>
</dbReference>